<proteinExistence type="predicted"/>
<protein>
    <submittedName>
        <fullName evidence="1">Uncharacterized protein</fullName>
    </submittedName>
</protein>
<accession>X7EBV4</accession>
<name>X7EBV4_9GAMM</name>
<dbReference type="AlphaFoldDB" id="X7EBV4"/>
<keyword evidence="2" id="KW-1185">Reference proteome</keyword>
<evidence type="ECO:0000313" key="2">
    <source>
        <dbReference type="Proteomes" id="UP000054058"/>
    </source>
</evidence>
<reference evidence="1 2" key="1">
    <citation type="submission" date="2014-01" db="EMBL/GenBank/DDBJ databases">
        <title>Marinomonas ushuaiensis DSM 15871 Genome Sequencing.</title>
        <authorList>
            <person name="Lai Q."/>
            <person name="Shao Z.S."/>
        </authorList>
    </citation>
    <scope>NUCLEOTIDE SEQUENCE [LARGE SCALE GENOMIC DNA]</scope>
    <source>
        <strain evidence="1 2">DSM 15871</strain>
    </source>
</reference>
<dbReference type="Proteomes" id="UP000054058">
    <property type="component" value="Unassembled WGS sequence"/>
</dbReference>
<sequence>MIDLDGGNYSTAADTFDAYETYEIYINIGDGSSLTFNSSDQWSGAENLGDDDVIILVSDDDVDAFSAGTFSEISWDFTGDVSSAMLLESGEFSIDDGTSYDLWDGSWGANPNSGLSVVDVTSEELSTD</sequence>
<dbReference type="eggNOG" id="COG3209">
    <property type="taxonomic scope" value="Bacteria"/>
</dbReference>
<dbReference type="PATRIC" id="fig|1122207.3.peg.604"/>
<comment type="caution">
    <text evidence="1">The sequence shown here is derived from an EMBL/GenBank/DDBJ whole genome shotgun (WGS) entry which is preliminary data.</text>
</comment>
<dbReference type="OrthoDB" id="6091599at2"/>
<dbReference type="RefSeq" id="WP_036158793.1">
    <property type="nucleotide sequence ID" value="NZ_JAMB01000001.1"/>
</dbReference>
<organism evidence="1 2">
    <name type="scientific">Marinomonas ushuaiensis DSM 15871</name>
    <dbReference type="NCBI Taxonomy" id="1122207"/>
    <lineage>
        <taxon>Bacteria</taxon>
        <taxon>Pseudomonadati</taxon>
        <taxon>Pseudomonadota</taxon>
        <taxon>Gammaproteobacteria</taxon>
        <taxon>Oceanospirillales</taxon>
        <taxon>Oceanospirillaceae</taxon>
        <taxon>Marinomonas</taxon>
    </lineage>
</organism>
<dbReference type="STRING" id="1122207.MUS1_02945"/>
<evidence type="ECO:0000313" key="1">
    <source>
        <dbReference type="EMBL" id="ETX12701.1"/>
    </source>
</evidence>
<gene>
    <name evidence="1" type="ORF">MUS1_02945</name>
</gene>
<dbReference type="EMBL" id="JAMB01000001">
    <property type="protein sequence ID" value="ETX12701.1"/>
    <property type="molecule type" value="Genomic_DNA"/>
</dbReference>